<name>A2XIZ0_ORYSI</name>
<feature type="region of interest" description="Disordered" evidence="1">
    <location>
        <begin position="22"/>
        <end position="45"/>
    </location>
</feature>
<evidence type="ECO:0000313" key="2">
    <source>
        <dbReference type="EMBL" id="EAY90800.1"/>
    </source>
</evidence>
<keyword evidence="3" id="KW-1185">Reference proteome</keyword>
<evidence type="ECO:0000313" key="3">
    <source>
        <dbReference type="Proteomes" id="UP000007015"/>
    </source>
</evidence>
<sequence length="176" mass="19248">MAQSPHRRNNCQGKYIIPSAPHALALPPPLSPSTTRIPQRRPSPAPLPCTQALLDLDREPSSLDQSLRLTAVVGQWRRGDPVYMHCYSCSTAYGELSGLQCDTGFNLPKKENGSCGGQYNLASKKGDLPTPTIQVVLPFSAVTEDEFQKQLTQDSGNLSFPKEKQMEALVARLKGQ</sequence>
<evidence type="ECO:0000256" key="1">
    <source>
        <dbReference type="SAM" id="MobiDB-lite"/>
    </source>
</evidence>
<dbReference type="AlphaFoldDB" id="A2XIZ0"/>
<proteinExistence type="predicted"/>
<dbReference type="HOGENOM" id="CLU_131764_0_0_1"/>
<protein>
    <submittedName>
        <fullName evidence="2">Uncharacterized protein</fullName>
    </submittedName>
</protein>
<dbReference type="Gramene" id="BGIOSGA010348-TA">
    <property type="protein sequence ID" value="BGIOSGA010348-PA"/>
    <property type="gene ID" value="BGIOSGA010348"/>
</dbReference>
<dbReference type="Proteomes" id="UP000007015">
    <property type="component" value="Chromosome 3"/>
</dbReference>
<accession>A2XIZ0</accession>
<reference evidence="2 3" key="1">
    <citation type="journal article" date="2005" name="PLoS Biol.">
        <title>The genomes of Oryza sativa: a history of duplications.</title>
        <authorList>
            <person name="Yu J."/>
            <person name="Wang J."/>
            <person name="Lin W."/>
            <person name="Li S."/>
            <person name="Li H."/>
            <person name="Zhou J."/>
            <person name="Ni P."/>
            <person name="Dong W."/>
            <person name="Hu S."/>
            <person name="Zeng C."/>
            <person name="Zhang J."/>
            <person name="Zhang Y."/>
            <person name="Li R."/>
            <person name="Xu Z."/>
            <person name="Li S."/>
            <person name="Li X."/>
            <person name="Zheng H."/>
            <person name="Cong L."/>
            <person name="Lin L."/>
            <person name="Yin J."/>
            <person name="Geng J."/>
            <person name="Li G."/>
            <person name="Shi J."/>
            <person name="Liu J."/>
            <person name="Lv H."/>
            <person name="Li J."/>
            <person name="Wang J."/>
            <person name="Deng Y."/>
            <person name="Ran L."/>
            <person name="Shi X."/>
            <person name="Wang X."/>
            <person name="Wu Q."/>
            <person name="Li C."/>
            <person name="Ren X."/>
            <person name="Wang J."/>
            <person name="Wang X."/>
            <person name="Li D."/>
            <person name="Liu D."/>
            <person name="Zhang X."/>
            <person name="Ji Z."/>
            <person name="Zhao W."/>
            <person name="Sun Y."/>
            <person name="Zhang Z."/>
            <person name="Bao J."/>
            <person name="Han Y."/>
            <person name="Dong L."/>
            <person name="Ji J."/>
            <person name="Chen P."/>
            <person name="Wu S."/>
            <person name="Liu J."/>
            <person name="Xiao Y."/>
            <person name="Bu D."/>
            <person name="Tan J."/>
            <person name="Yang L."/>
            <person name="Ye C."/>
            <person name="Zhang J."/>
            <person name="Xu J."/>
            <person name="Zhou Y."/>
            <person name="Yu Y."/>
            <person name="Zhang B."/>
            <person name="Zhuang S."/>
            <person name="Wei H."/>
            <person name="Liu B."/>
            <person name="Lei M."/>
            <person name="Yu H."/>
            <person name="Li Y."/>
            <person name="Xu H."/>
            <person name="Wei S."/>
            <person name="He X."/>
            <person name="Fang L."/>
            <person name="Zhang Z."/>
            <person name="Zhang Y."/>
            <person name="Huang X."/>
            <person name="Su Z."/>
            <person name="Tong W."/>
            <person name="Li J."/>
            <person name="Tong Z."/>
            <person name="Li S."/>
            <person name="Ye J."/>
            <person name="Wang L."/>
            <person name="Fang L."/>
            <person name="Lei T."/>
            <person name="Chen C."/>
            <person name="Chen H."/>
            <person name="Xu Z."/>
            <person name="Li H."/>
            <person name="Huang H."/>
            <person name="Zhang F."/>
            <person name="Xu H."/>
            <person name="Li N."/>
            <person name="Zhao C."/>
            <person name="Li S."/>
            <person name="Dong L."/>
            <person name="Huang Y."/>
            <person name="Li L."/>
            <person name="Xi Y."/>
            <person name="Qi Q."/>
            <person name="Li W."/>
            <person name="Zhang B."/>
            <person name="Hu W."/>
            <person name="Zhang Y."/>
            <person name="Tian X."/>
            <person name="Jiao Y."/>
            <person name="Liang X."/>
            <person name="Jin J."/>
            <person name="Gao L."/>
            <person name="Zheng W."/>
            <person name="Hao B."/>
            <person name="Liu S."/>
            <person name="Wang W."/>
            <person name="Yuan L."/>
            <person name="Cao M."/>
            <person name="McDermott J."/>
            <person name="Samudrala R."/>
            <person name="Wang J."/>
            <person name="Wong G.K."/>
            <person name="Yang H."/>
        </authorList>
    </citation>
    <scope>NUCLEOTIDE SEQUENCE [LARGE SCALE GENOMIC DNA]</scope>
    <source>
        <strain evidence="3">cv. 93-11</strain>
    </source>
</reference>
<organism evidence="2 3">
    <name type="scientific">Oryza sativa subsp. indica</name>
    <name type="common">Rice</name>
    <dbReference type="NCBI Taxonomy" id="39946"/>
    <lineage>
        <taxon>Eukaryota</taxon>
        <taxon>Viridiplantae</taxon>
        <taxon>Streptophyta</taxon>
        <taxon>Embryophyta</taxon>
        <taxon>Tracheophyta</taxon>
        <taxon>Spermatophyta</taxon>
        <taxon>Magnoliopsida</taxon>
        <taxon>Liliopsida</taxon>
        <taxon>Poales</taxon>
        <taxon>Poaceae</taxon>
        <taxon>BOP clade</taxon>
        <taxon>Oryzoideae</taxon>
        <taxon>Oryzeae</taxon>
        <taxon>Oryzinae</taxon>
        <taxon>Oryza</taxon>
        <taxon>Oryza sativa</taxon>
    </lineage>
</organism>
<dbReference type="EMBL" id="CM000128">
    <property type="protein sequence ID" value="EAY90800.1"/>
    <property type="molecule type" value="Genomic_DNA"/>
</dbReference>
<dbReference type="OMA" id="CGGQYNL"/>
<gene>
    <name evidence="2" type="ORF">OsI_12402</name>
</gene>